<keyword evidence="4" id="KW-1185">Reference proteome</keyword>
<reference evidence="3 4" key="1">
    <citation type="submission" date="2024-06" db="EMBL/GenBank/DDBJ databases">
        <authorList>
            <person name="Kaempfer P."/>
            <person name="Viver T."/>
        </authorList>
    </citation>
    <scope>NUCLEOTIDE SEQUENCE [LARGE SCALE GENOMIC DNA]</scope>
    <source>
        <strain evidence="3 4">ST-64</strain>
    </source>
</reference>
<proteinExistence type="predicted"/>
<keyword evidence="1" id="KW-0472">Membrane</keyword>
<name>A0ABW8YLM8_9SPHN</name>
<dbReference type="Proteomes" id="UP001629244">
    <property type="component" value="Unassembled WGS sequence"/>
</dbReference>
<keyword evidence="1" id="KW-0812">Transmembrane</keyword>
<comment type="caution">
    <text evidence="3">The sequence shown here is derived from an EMBL/GenBank/DDBJ whole genome shotgun (WGS) entry which is preliminary data.</text>
</comment>
<dbReference type="RefSeq" id="WP_408078099.1">
    <property type="nucleotide sequence ID" value="NZ_JBELQC010000001.1"/>
</dbReference>
<gene>
    <name evidence="3" type="ORF">ABS767_09440</name>
</gene>
<organism evidence="3 4">
    <name type="scientific">Sphingomonas plantiphila</name>
    <dbReference type="NCBI Taxonomy" id="3163295"/>
    <lineage>
        <taxon>Bacteria</taxon>
        <taxon>Pseudomonadati</taxon>
        <taxon>Pseudomonadota</taxon>
        <taxon>Alphaproteobacteria</taxon>
        <taxon>Sphingomonadales</taxon>
        <taxon>Sphingomonadaceae</taxon>
        <taxon>Sphingomonas</taxon>
    </lineage>
</organism>
<feature type="signal peptide" evidence="2">
    <location>
        <begin position="1"/>
        <end position="22"/>
    </location>
</feature>
<sequence>MRLAKLMMTVAAASLATAPALASSSASKLSLSSASQTRAATATGKSNKQLGGFLIPAIIVVALGVGIYFAVEDNDDEPTSP</sequence>
<feature type="transmembrane region" description="Helical" evidence="1">
    <location>
        <begin position="49"/>
        <end position="71"/>
    </location>
</feature>
<feature type="chain" id="PRO_5046756437" evidence="2">
    <location>
        <begin position="23"/>
        <end position="81"/>
    </location>
</feature>
<evidence type="ECO:0000313" key="3">
    <source>
        <dbReference type="EMBL" id="MFL9841184.1"/>
    </source>
</evidence>
<evidence type="ECO:0000256" key="1">
    <source>
        <dbReference type="SAM" id="Phobius"/>
    </source>
</evidence>
<evidence type="ECO:0000256" key="2">
    <source>
        <dbReference type="SAM" id="SignalP"/>
    </source>
</evidence>
<protein>
    <submittedName>
        <fullName evidence="3">Uncharacterized protein</fullName>
    </submittedName>
</protein>
<keyword evidence="1" id="KW-1133">Transmembrane helix</keyword>
<evidence type="ECO:0000313" key="4">
    <source>
        <dbReference type="Proteomes" id="UP001629244"/>
    </source>
</evidence>
<keyword evidence="2" id="KW-0732">Signal</keyword>
<accession>A0ABW8YLM8</accession>
<dbReference type="EMBL" id="JBELQC010000001">
    <property type="protein sequence ID" value="MFL9841184.1"/>
    <property type="molecule type" value="Genomic_DNA"/>
</dbReference>